<organism evidence="2">
    <name type="scientific">viral metagenome</name>
    <dbReference type="NCBI Taxonomy" id="1070528"/>
    <lineage>
        <taxon>unclassified sequences</taxon>
        <taxon>metagenomes</taxon>
        <taxon>organismal metagenomes</taxon>
    </lineage>
</organism>
<evidence type="ECO:0000256" key="1">
    <source>
        <dbReference type="SAM" id="Phobius"/>
    </source>
</evidence>
<keyword evidence="1" id="KW-0472">Membrane</keyword>
<keyword evidence="1" id="KW-0812">Transmembrane</keyword>
<gene>
    <name evidence="2" type="ORF">MM415B04876_0006</name>
</gene>
<dbReference type="AlphaFoldDB" id="A0A6M3LNR6"/>
<name>A0A6M3LNR6_9ZZZZ</name>
<proteinExistence type="predicted"/>
<evidence type="ECO:0000313" key="2">
    <source>
        <dbReference type="EMBL" id="QJA96243.1"/>
    </source>
</evidence>
<sequence>MLHNTQDEEEYYNSRSKRDSQAAAAWCFIAIAILSALVAMSALFGGLAP</sequence>
<keyword evidence="1" id="KW-1133">Transmembrane helix</keyword>
<feature type="transmembrane region" description="Helical" evidence="1">
    <location>
        <begin position="23"/>
        <end position="48"/>
    </location>
</feature>
<reference evidence="2" key="1">
    <citation type="submission" date="2020-03" db="EMBL/GenBank/DDBJ databases">
        <title>The deep terrestrial virosphere.</title>
        <authorList>
            <person name="Holmfeldt K."/>
            <person name="Nilsson E."/>
            <person name="Simone D."/>
            <person name="Lopez-Fernandez M."/>
            <person name="Wu X."/>
            <person name="de Brujin I."/>
            <person name="Lundin D."/>
            <person name="Andersson A."/>
            <person name="Bertilsson S."/>
            <person name="Dopson M."/>
        </authorList>
    </citation>
    <scope>NUCLEOTIDE SEQUENCE</scope>
    <source>
        <strain evidence="2">MM415B04876</strain>
    </source>
</reference>
<protein>
    <submittedName>
        <fullName evidence="2">Uncharacterized protein</fullName>
    </submittedName>
</protein>
<accession>A0A6M3LNR6</accession>
<dbReference type="EMBL" id="MT143382">
    <property type="protein sequence ID" value="QJA96243.1"/>
    <property type="molecule type" value="Genomic_DNA"/>
</dbReference>